<feature type="domain" description="DUF397" evidence="1">
    <location>
        <begin position="6"/>
        <end position="61"/>
    </location>
</feature>
<organism evidence="2 3">
    <name type="scientific">Streptomyces lonarensis</name>
    <dbReference type="NCBI Taxonomy" id="700599"/>
    <lineage>
        <taxon>Bacteria</taxon>
        <taxon>Bacillati</taxon>
        <taxon>Actinomycetota</taxon>
        <taxon>Actinomycetes</taxon>
        <taxon>Kitasatosporales</taxon>
        <taxon>Streptomycetaceae</taxon>
        <taxon>Streptomyces</taxon>
    </lineage>
</organism>
<dbReference type="AlphaFoldDB" id="A0A7X6HZD7"/>
<keyword evidence="3" id="KW-1185">Reference proteome</keyword>
<evidence type="ECO:0000313" key="3">
    <source>
        <dbReference type="Proteomes" id="UP000578686"/>
    </source>
</evidence>
<sequence>MTDTPQWFTSSYSDNGGDCVEVAGNLVARHGTVPVRDSKTPAGAVLALPAGAFAAFVTGVRDGGLSR</sequence>
<comment type="caution">
    <text evidence="2">The sequence shown here is derived from an EMBL/GenBank/DDBJ whole genome shotgun (WGS) entry which is preliminary data.</text>
</comment>
<reference evidence="2 3" key="1">
    <citation type="submission" date="2020-03" db="EMBL/GenBank/DDBJ databases">
        <title>Draft genome of Streptomyces sp. ventii, isolated from the Axial Seamount in the Pacific Ocean, and resequencing of the two type strains Streptomyces lonarensis strain NCL 716 and Streptomyces bohaiensis strain 11A07.</title>
        <authorList>
            <person name="Loughran R.M."/>
            <person name="Pfannmuller K.M."/>
            <person name="Wasson B.J."/>
            <person name="Deadmond M.C."/>
            <person name="Paddock B.E."/>
            <person name="Koyack M.J."/>
            <person name="Gallegos D.A."/>
            <person name="Mitchell E.A."/>
            <person name="Ushijima B."/>
            <person name="Saw J.H."/>
            <person name="Mcphail K.L."/>
            <person name="Videau P."/>
        </authorList>
    </citation>
    <scope>NUCLEOTIDE SEQUENCE [LARGE SCALE GENOMIC DNA]</scope>
    <source>
        <strain evidence="2 3">NCL716</strain>
    </source>
</reference>
<proteinExistence type="predicted"/>
<dbReference type="InterPro" id="IPR007278">
    <property type="entry name" value="DUF397"/>
</dbReference>
<protein>
    <submittedName>
        <fullName evidence="2">DUF397 domain-containing protein</fullName>
    </submittedName>
</protein>
<name>A0A7X6HZD7_9ACTN</name>
<evidence type="ECO:0000259" key="1">
    <source>
        <dbReference type="Pfam" id="PF04149"/>
    </source>
</evidence>
<dbReference type="EMBL" id="JAAVJD010000080">
    <property type="protein sequence ID" value="NJQ06390.1"/>
    <property type="molecule type" value="Genomic_DNA"/>
</dbReference>
<dbReference type="Pfam" id="PF04149">
    <property type="entry name" value="DUF397"/>
    <property type="match status" value="1"/>
</dbReference>
<evidence type="ECO:0000313" key="2">
    <source>
        <dbReference type="EMBL" id="NJQ06390.1"/>
    </source>
</evidence>
<gene>
    <name evidence="2" type="ORF">HCN56_12540</name>
</gene>
<dbReference type="Proteomes" id="UP000578686">
    <property type="component" value="Unassembled WGS sequence"/>
</dbReference>
<accession>A0A7X6HZD7</accession>